<evidence type="ECO:0000256" key="1">
    <source>
        <dbReference type="ARBA" id="ARBA00001974"/>
    </source>
</evidence>
<evidence type="ECO:0000256" key="6">
    <source>
        <dbReference type="ARBA" id="ARBA00022525"/>
    </source>
</evidence>
<comment type="function">
    <text evidence="9">Catalyzes the single-oxidation or sequential double oxidation reaction of carbohydrates primarily at carbon-2 and/or carbon-3 with the concomitant reduction of the flavin. The enzyme exhibits a broad sugar substrate specificity, oxidizing different aldopyranoses to the corresponding C-1, C-2, C-3 or C-1,2, C-2,3 and C-3,4 (di)dehydro sugars with substrate-specific regioselectivity. Accepts only a narrow range of electron acceptors such as substituted benzoquinones and complexed metal ions and reacts extremely slowly with O(2) as acceptor. May play a role in the natural recycling of plant matter by oxidizing all major monosaccharides in lignocellulose and by reducing quinone compounds or reactive radical species generated during lignin depolymerization.</text>
</comment>
<comment type="similarity">
    <text evidence="3">Belongs to the GMC oxidoreductase family.</text>
</comment>
<name>A0A409W279_9AGAR</name>
<dbReference type="InterPro" id="IPR036188">
    <property type="entry name" value="FAD/NAD-bd_sf"/>
</dbReference>
<evidence type="ECO:0000256" key="5">
    <source>
        <dbReference type="ARBA" id="ARBA00013177"/>
    </source>
</evidence>
<gene>
    <name evidence="17" type="ORF">CVT26_004341</name>
</gene>
<dbReference type="EC" id="1.1.99.29" evidence="5"/>
<keyword evidence="18" id="KW-1185">Reference proteome</keyword>
<evidence type="ECO:0000313" key="17">
    <source>
        <dbReference type="EMBL" id="PPQ72634.1"/>
    </source>
</evidence>
<dbReference type="InterPro" id="IPR012132">
    <property type="entry name" value="GMC_OxRdtase"/>
</dbReference>
<accession>A0A409W279</accession>
<evidence type="ECO:0000256" key="14">
    <source>
        <dbReference type="ARBA" id="ARBA00034059"/>
    </source>
</evidence>
<evidence type="ECO:0000259" key="16">
    <source>
        <dbReference type="PROSITE" id="PS00624"/>
    </source>
</evidence>
<comment type="subunit">
    <text evidence="4">Monomer.</text>
</comment>
<dbReference type="AlphaFoldDB" id="A0A409W279"/>
<evidence type="ECO:0000256" key="8">
    <source>
        <dbReference type="ARBA" id="ARBA00022827"/>
    </source>
</evidence>
<dbReference type="Pfam" id="PF00732">
    <property type="entry name" value="GMC_oxred_N"/>
    <property type="match status" value="1"/>
</dbReference>
<evidence type="ECO:0000256" key="11">
    <source>
        <dbReference type="ARBA" id="ARBA00034010"/>
    </source>
</evidence>
<evidence type="ECO:0000256" key="10">
    <source>
        <dbReference type="ARBA" id="ARBA00033986"/>
    </source>
</evidence>
<comment type="catalytic activity">
    <reaction evidence="10">
        <text>pyranose + acceptor = pyranos-2-ulose + reduced acceptor.</text>
        <dbReference type="EC" id="1.1.99.29"/>
    </reaction>
</comment>
<dbReference type="InterPro" id="IPR008775">
    <property type="entry name" value="Phytyl_CoA_dOase-like"/>
</dbReference>
<evidence type="ECO:0000256" key="7">
    <source>
        <dbReference type="ARBA" id="ARBA00022630"/>
    </source>
</evidence>
<comment type="catalytic activity">
    <reaction evidence="13">
        <text>a pyranoside + acceptor = a pyranosid-3-ulose + reduced acceptor.</text>
        <dbReference type="EC" id="1.1.99.29"/>
    </reaction>
</comment>
<feature type="domain" description="Glucose-methanol-choline oxidoreductase N-terminal" evidence="16">
    <location>
        <begin position="306"/>
        <end position="320"/>
    </location>
</feature>
<evidence type="ECO:0000256" key="13">
    <source>
        <dbReference type="ARBA" id="ARBA00034050"/>
    </source>
</evidence>
<dbReference type="InterPro" id="IPR007867">
    <property type="entry name" value="GMC_OxRtase_C"/>
</dbReference>
<comment type="catalytic activity">
    <reaction evidence="12">
        <text>pyranose + acceptor = pyranos-3-ulose + reduced acceptor.</text>
        <dbReference type="EC" id="1.1.99.29"/>
    </reaction>
</comment>
<protein>
    <recommendedName>
        <fullName evidence="5">pyranose dehydrogenase (acceptor)</fullName>
        <ecNumber evidence="5">1.1.99.29</ecNumber>
    </recommendedName>
</protein>
<dbReference type="Pfam" id="PF05199">
    <property type="entry name" value="GMC_oxred_C"/>
    <property type="match status" value="1"/>
</dbReference>
<dbReference type="InParanoid" id="A0A409W279"/>
<evidence type="ECO:0000256" key="15">
    <source>
        <dbReference type="SAM" id="SignalP"/>
    </source>
</evidence>
<keyword evidence="7" id="KW-0285">Flavoprotein</keyword>
<comment type="catalytic activity">
    <reaction evidence="11">
        <text>pyranose + acceptor = pyranos-2,3-diulose + reduced acceptor.</text>
        <dbReference type="EC" id="1.1.99.29"/>
    </reaction>
</comment>
<dbReference type="GO" id="GO:0050660">
    <property type="term" value="F:flavin adenine dinucleotide binding"/>
    <property type="evidence" value="ECO:0007669"/>
    <property type="project" value="InterPro"/>
</dbReference>
<evidence type="ECO:0000256" key="4">
    <source>
        <dbReference type="ARBA" id="ARBA00011245"/>
    </source>
</evidence>
<evidence type="ECO:0000256" key="9">
    <source>
        <dbReference type="ARBA" id="ARBA00024699"/>
    </source>
</evidence>
<sequence length="968" mass="106355">MQLKLVRICFVGLACLGVASAVILESAVDIRSSYDFIIIGGGTAGNVLANRLTEDPTFSVLVLEAGPSDAGVLELEVPFLCTHTTPDTPWDWNYTTTPQLGLNGASITYPRGHVLGGTSSVNCLVYTRGSVADWDRYAEVTGDAGWSWKNILPYFKKSEKFTPPSDRHNITGDFNPAVHGFNGFNSISLAGAPTVIDGRVISATQALGGDFKANEDYNSGSPLGFGWSQNVIDGPSGTRSSSSSGYLRPVLKRTNLHVLVNAQVSRLLQTGSSRGVPTFSKVEFRVNGAGPLLTATASKEVIVSAGSINTPQVLSNSGIGDPKKLQRLGIRSTVNLPDVGVNLSDHPIIVMSWLVNSTATYDDFNRNATLQAQELQVWENTRQGPFVNGISQHIGFVRVPDDSPIFKNEANPSPGENSPHFEIFISNFLLGTPPATGNFISISAIMLTPGPESRGSVNITSSDPFSRPVVDAGLLLSSTDLPLLRSAVRSILQLASAQAFSDYILGPADPSQPGVNATDDEIDTYLRINSRSAYHVVGTSAMSKPGAAGGVVDPDLKLKKVNGVRVVDASILPFVPAGHTQAATYALAERAADLIKADFISSTQVSSSCRSLFAMPLTQAQRDHFLEHGWIKIPNAIPKSIIDEWMENIWVRLGWDENDKSTWEEEYVKMPRHREIPVQDFCPTAWEAMCELVGGEDKIDPVRERYHGDQFIINFGSDYWNKHEAPPPQELTGWHHDNDWYRQFLDSSGNALTIVHCFTDVPPRGGGTWLAEDGIEGIVKYLYDHPEGLDPPFEKILHKHIKDCKKFVQIEAKAGDTFILHGLLPHTHGVNHLHFARVITNPHVNMTDPFNLDRPDGDYTLCERVILRALGKDSVPEYRPTRERKRYHPRTAPFKRARIEAELKRMIRYTQIKGLPLSSVNSIYLQGEDAIKVHEARNGYDQPHGPGPIAYSRNDYFWVNSKPTPDVQ</sequence>
<dbReference type="SUPFAM" id="SSF51905">
    <property type="entry name" value="FAD/NAD(P)-binding domain"/>
    <property type="match status" value="1"/>
</dbReference>
<keyword evidence="15" id="KW-0732">Signal</keyword>
<comment type="cofactor">
    <cofactor evidence="1">
        <name>FAD</name>
        <dbReference type="ChEBI" id="CHEBI:57692"/>
    </cofactor>
</comment>
<feature type="chain" id="PRO_5018979111" description="pyranose dehydrogenase (acceptor)" evidence="15">
    <location>
        <begin position="22"/>
        <end position="968"/>
    </location>
</feature>
<dbReference type="PROSITE" id="PS00624">
    <property type="entry name" value="GMC_OXRED_2"/>
    <property type="match status" value="1"/>
</dbReference>
<comment type="subcellular location">
    <subcellularLocation>
        <location evidence="2">Secreted</location>
    </subcellularLocation>
</comment>
<reference evidence="17 18" key="1">
    <citation type="journal article" date="2018" name="Evol. Lett.">
        <title>Horizontal gene cluster transfer increased hallucinogenic mushroom diversity.</title>
        <authorList>
            <person name="Reynolds H.T."/>
            <person name="Vijayakumar V."/>
            <person name="Gluck-Thaler E."/>
            <person name="Korotkin H.B."/>
            <person name="Matheny P.B."/>
            <person name="Slot J.C."/>
        </authorList>
    </citation>
    <scope>NUCLEOTIDE SEQUENCE [LARGE SCALE GENOMIC DNA]</scope>
    <source>
        <strain evidence="17 18">SRW20</strain>
    </source>
</reference>
<dbReference type="PANTHER" id="PTHR11552:SF147">
    <property type="entry name" value="CHOLINE DEHYDROGENASE, MITOCHONDRIAL"/>
    <property type="match status" value="1"/>
</dbReference>
<dbReference type="STRING" id="231916.A0A409W279"/>
<dbReference type="Pfam" id="PF05721">
    <property type="entry name" value="PhyH"/>
    <property type="match status" value="1"/>
</dbReference>
<comment type="catalytic activity">
    <reaction evidence="14">
        <text>a pyranoside + acceptor = a pyranosid-3,4-diulose + reduced acceptor.</text>
        <dbReference type="EC" id="1.1.99.29"/>
    </reaction>
</comment>
<dbReference type="Gene3D" id="3.30.560.10">
    <property type="entry name" value="Glucose Oxidase, domain 3"/>
    <property type="match status" value="1"/>
</dbReference>
<dbReference type="SUPFAM" id="SSF51197">
    <property type="entry name" value="Clavaminate synthase-like"/>
    <property type="match status" value="1"/>
</dbReference>
<proteinExistence type="inferred from homology"/>
<dbReference type="Gene3D" id="2.60.120.620">
    <property type="entry name" value="q2cbj1_9rhob like domain"/>
    <property type="match status" value="1"/>
</dbReference>
<dbReference type="GO" id="GO:0033718">
    <property type="term" value="F:pyranose dehydrogenase (acceptor) activity"/>
    <property type="evidence" value="ECO:0007669"/>
    <property type="project" value="UniProtKB-EC"/>
</dbReference>
<evidence type="ECO:0000256" key="12">
    <source>
        <dbReference type="ARBA" id="ARBA00034029"/>
    </source>
</evidence>
<dbReference type="PANTHER" id="PTHR11552">
    <property type="entry name" value="GLUCOSE-METHANOL-CHOLINE GMC OXIDOREDUCTASE"/>
    <property type="match status" value="1"/>
</dbReference>
<dbReference type="Gene3D" id="3.50.50.60">
    <property type="entry name" value="FAD/NAD(P)-binding domain"/>
    <property type="match status" value="1"/>
</dbReference>
<keyword evidence="8" id="KW-0274">FAD</keyword>
<evidence type="ECO:0000256" key="2">
    <source>
        <dbReference type="ARBA" id="ARBA00004613"/>
    </source>
</evidence>
<dbReference type="GO" id="GO:0005576">
    <property type="term" value="C:extracellular region"/>
    <property type="evidence" value="ECO:0007669"/>
    <property type="project" value="UniProtKB-SubCell"/>
</dbReference>
<dbReference type="SUPFAM" id="SSF54373">
    <property type="entry name" value="FAD-linked reductases, C-terminal domain"/>
    <property type="match status" value="1"/>
</dbReference>
<dbReference type="OrthoDB" id="4664297at2759"/>
<dbReference type="InterPro" id="IPR000172">
    <property type="entry name" value="GMC_OxRdtase_N"/>
</dbReference>
<keyword evidence="6" id="KW-0964">Secreted</keyword>
<dbReference type="EMBL" id="NHYE01005447">
    <property type="protein sequence ID" value="PPQ72634.1"/>
    <property type="molecule type" value="Genomic_DNA"/>
</dbReference>
<dbReference type="Proteomes" id="UP000284706">
    <property type="component" value="Unassembled WGS sequence"/>
</dbReference>
<feature type="signal peptide" evidence="15">
    <location>
        <begin position="1"/>
        <end position="21"/>
    </location>
</feature>
<evidence type="ECO:0000256" key="3">
    <source>
        <dbReference type="ARBA" id="ARBA00010790"/>
    </source>
</evidence>
<evidence type="ECO:0000313" key="18">
    <source>
        <dbReference type="Proteomes" id="UP000284706"/>
    </source>
</evidence>
<organism evidence="17 18">
    <name type="scientific">Gymnopilus dilepis</name>
    <dbReference type="NCBI Taxonomy" id="231916"/>
    <lineage>
        <taxon>Eukaryota</taxon>
        <taxon>Fungi</taxon>
        <taxon>Dikarya</taxon>
        <taxon>Basidiomycota</taxon>
        <taxon>Agaricomycotina</taxon>
        <taxon>Agaricomycetes</taxon>
        <taxon>Agaricomycetidae</taxon>
        <taxon>Agaricales</taxon>
        <taxon>Agaricineae</taxon>
        <taxon>Hymenogastraceae</taxon>
        <taxon>Gymnopilus</taxon>
    </lineage>
</organism>
<comment type="caution">
    <text evidence="17">The sequence shown here is derived from an EMBL/GenBank/DDBJ whole genome shotgun (WGS) entry which is preliminary data.</text>
</comment>